<dbReference type="PANTHER" id="PTHR13439:SF72">
    <property type="entry name" value="TLC DOMAIN-CONTAINING PROTEIN"/>
    <property type="match status" value="1"/>
</dbReference>
<dbReference type="STRING" id="1330018.A0A167K794"/>
<keyword evidence="2" id="KW-0472">Membrane</keyword>
<dbReference type="AlphaFoldDB" id="A0A167K794"/>
<reference evidence="3 4" key="1">
    <citation type="journal article" date="2016" name="Mol. Biol. Evol.">
        <title>Comparative Genomics of Early-Diverging Mushroom-Forming Fungi Provides Insights into the Origins of Lignocellulose Decay Capabilities.</title>
        <authorList>
            <person name="Nagy L.G."/>
            <person name="Riley R."/>
            <person name="Tritt A."/>
            <person name="Adam C."/>
            <person name="Daum C."/>
            <person name="Floudas D."/>
            <person name="Sun H."/>
            <person name="Yadav J.S."/>
            <person name="Pangilinan J."/>
            <person name="Larsson K.H."/>
            <person name="Matsuura K."/>
            <person name="Barry K."/>
            <person name="Labutti K."/>
            <person name="Kuo R."/>
            <person name="Ohm R.A."/>
            <person name="Bhattacharya S.S."/>
            <person name="Shirouzu T."/>
            <person name="Yoshinaga Y."/>
            <person name="Martin F.M."/>
            <person name="Grigoriev I.V."/>
            <person name="Hibbett D.S."/>
        </authorList>
    </citation>
    <scope>NUCLEOTIDE SEQUENCE [LARGE SCALE GENOMIC DNA]</scope>
    <source>
        <strain evidence="3 4">TUFC12733</strain>
    </source>
</reference>
<evidence type="ECO:0000256" key="2">
    <source>
        <dbReference type="SAM" id="Phobius"/>
    </source>
</evidence>
<evidence type="ECO:0000313" key="3">
    <source>
        <dbReference type="EMBL" id="KZO94339.1"/>
    </source>
</evidence>
<dbReference type="InterPro" id="IPR050846">
    <property type="entry name" value="TLCD"/>
</dbReference>
<keyword evidence="2" id="KW-0812">Transmembrane</keyword>
<dbReference type="GO" id="GO:0005783">
    <property type="term" value="C:endoplasmic reticulum"/>
    <property type="evidence" value="ECO:0007669"/>
    <property type="project" value="TreeGrafter"/>
</dbReference>
<feature type="transmembrane region" description="Helical" evidence="2">
    <location>
        <begin position="209"/>
        <end position="228"/>
    </location>
</feature>
<organism evidence="3 4">
    <name type="scientific">Calocera viscosa (strain TUFC12733)</name>
    <dbReference type="NCBI Taxonomy" id="1330018"/>
    <lineage>
        <taxon>Eukaryota</taxon>
        <taxon>Fungi</taxon>
        <taxon>Dikarya</taxon>
        <taxon>Basidiomycota</taxon>
        <taxon>Agaricomycotina</taxon>
        <taxon>Dacrymycetes</taxon>
        <taxon>Dacrymycetales</taxon>
        <taxon>Dacrymycetaceae</taxon>
        <taxon>Calocera</taxon>
    </lineage>
</organism>
<keyword evidence="4" id="KW-1185">Reference proteome</keyword>
<name>A0A167K794_CALVF</name>
<feature type="compositionally biased region" description="Low complexity" evidence="1">
    <location>
        <begin position="297"/>
        <end position="312"/>
    </location>
</feature>
<dbReference type="PANTHER" id="PTHR13439">
    <property type="entry name" value="CT120 PROTEIN"/>
    <property type="match status" value="1"/>
</dbReference>
<evidence type="ECO:0008006" key="5">
    <source>
        <dbReference type="Google" id="ProtNLM"/>
    </source>
</evidence>
<evidence type="ECO:0000256" key="1">
    <source>
        <dbReference type="SAM" id="MobiDB-lite"/>
    </source>
</evidence>
<accession>A0A167K794</accession>
<keyword evidence="2" id="KW-1133">Transmembrane helix</keyword>
<dbReference type="Proteomes" id="UP000076738">
    <property type="component" value="Unassembled WGS sequence"/>
</dbReference>
<feature type="region of interest" description="Disordered" evidence="1">
    <location>
        <begin position="391"/>
        <end position="435"/>
    </location>
</feature>
<dbReference type="EMBL" id="KV417295">
    <property type="protein sequence ID" value="KZO94339.1"/>
    <property type="molecule type" value="Genomic_DNA"/>
</dbReference>
<protein>
    <recommendedName>
        <fullName evidence="5">TLC domain-containing protein</fullName>
    </recommendedName>
</protein>
<evidence type="ECO:0000313" key="4">
    <source>
        <dbReference type="Proteomes" id="UP000076738"/>
    </source>
</evidence>
<feature type="compositionally biased region" description="Basic and acidic residues" evidence="1">
    <location>
        <begin position="410"/>
        <end position="435"/>
    </location>
</feature>
<feature type="transmembrane region" description="Helical" evidence="2">
    <location>
        <begin position="89"/>
        <end position="112"/>
    </location>
</feature>
<feature type="region of interest" description="Disordered" evidence="1">
    <location>
        <begin position="245"/>
        <end position="270"/>
    </location>
</feature>
<dbReference type="OrthoDB" id="341353at2759"/>
<feature type="transmembrane region" description="Helical" evidence="2">
    <location>
        <begin position="169"/>
        <end position="188"/>
    </location>
</feature>
<gene>
    <name evidence="3" type="ORF">CALVIDRAFT_565703</name>
</gene>
<feature type="transmembrane region" description="Helical" evidence="2">
    <location>
        <begin position="124"/>
        <end position="149"/>
    </location>
</feature>
<dbReference type="GO" id="GO:0055088">
    <property type="term" value="P:lipid homeostasis"/>
    <property type="evidence" value="ECO:0007669"/>
    <property type="project" value="TreeGrafter"/>
</dbReference>
<proteinExistence type="predicted"/>
<sequence>MSSPLLAAALARTWPPLPPHLIPAFWLSFLLTPLIYSLGALRYPERRKRAWIATATASGCMTLCALPFFLDWAGSWGSLAAVRERKWLAENVCAAFVGYLISDLITGLIFYSEHVSLLMGWIHHTLYVLLVSYVISQGWSHIFALAAIMELPTHHLAIATLEPWLRNDYVFAGLFFLLRVAFHILLIAQFCLPSVRIGVMGGKPGLGQWGPAVFLSLALPMHVIWFHGCVKGILRRQKKKREAAKAALVAQPSSEEAVSTEPVPVGTQTPGAEKLLAFSPSAARAIGLPTPGLTPHTSPALRPLSSPPSSSGTGAGGQLTPPITPPQPSDAYTAGLSRAPSLLSLPNLYLPSREEVRRRLGREGRREAVRSLRDAGRGVVMRVTGYATAGAGSGGGYLGRGEGVGSGAEQAEREREGATEGVEESERRRSEIAVY</sequence>
<feature type="compositionally biased region" description="Gly residues" evidence="1">
    <location>
        <begin position="391"/>
        <end position="406"/>
    </location>
</feature>
<feature type="transmembrane region" description="Helical" evidence="2">
    <location>
        <begin position="20"/>
        <end position="38"/>
    </location>
</feature>
<feature type="region of interest" description="Disordered" evidence="1">
    <location>
        <begin position="287"/>
        <end position="334"/>
    </location>
</feature>